<reference evidence="4" key="4">
    <citation type="submission" date="2013-11" db="EMBL/GenBank/DDBJ databases">
        <title>The Genome Sequence of Phytophthora parasitica IAC_01/95.</title>
        <authorList>
            <consortium name="The Broad Institute Genomics Platform"/>
            <person name="Russ C."/>
            <person name="Tyler B."/>
            <person name="Panabieres F."/>
            <person name="Shan W."/>
            <person name="Tripathy S."/>
            <person name="Grunwald N."/>
            <person name="Machado M."/>
            <person name="Johnson C.S."/>
            <person name="Arredondo F."/>
            <person name="Hong C."/>
            <person name="Coffey M."/>
            <person name="Young S.K."/>
            <person name="Zeng Q."/>
            <person name="Gargeya S."/>
            <person name="Fitzgerald M."/>
            <person name="Abouelleil A."/>
            <person name="Alvarado L."/>
            <person name="Chapman S.B."/>
            <person name="Gainer-Dewar J."/>
            <person name="Goldberg J."/>
            <person name="Griggs A."/>
            <person name="Gujja S."/>
            <person name="Hansen M."/>
            <person name="Howarth C."/>
            <person name="Imamovic A."/>
            <person name="Ireland A."/>
            <person name="Larimer J."/>
            <person name="McCowan C."/>
            <person name="Murphy C."/>
            <person name="Pearson M."/>
            <person name="Poon T.W."/>
            <person name="Priest M."/>
            <person name="Roberts A."/>
            <person name="Saif S."/>
            <person name="Shea T."/>
            <person name="Sykes S."/>
            <person name="Wortman J."/>
            <person name="Nusbaum C."/>
            <person name="Birren B."/>
        </authorList>
    </citation>
    <scope>NUCLEOTIDE SEQUENCE [LARGE SCALE GENOMIC DNA]</scope>
    <source>
        <strain evidence="4">IAC_01/95</strain>
    </source>
</reference>
<evidence type="ECO:0000313" key="4">
    <source>
        <dbReference type="EMBL" id="ETM41073.1"/>
    </source>
</evidence>
<reference evidence="2" key="3">
    <citation type="submission" date="2013-11" db="EMBL/GenBank/DDBJ databases">
        <title>The Genome Sequence of Phytophthora parasitica CJ05E6.</title>
        <authorList>
            <consortium name="The Broad Institute Genomics Platform"/>
            <person name="Russ C."/>
            <person name="Tyler B."/>
            <person name="Panabieres F."/>
            <person name="Shan W."/>
            <person name="Tripathy S."/>
            <person name="Grunwald N."/>
            <person name="Machado M."/>
            <person name="Johnson C.S."/>
            <person name="Arredondo F."/>
            <person name="Hong C."/>
            <person name="Coffey M."/>
            <person name="Young S.K."/>
            <person name="Zeng Q."/>
            <person name="Gargeya S."/>
            <person name="Fitzgerald M."/>
            <person name="Abouelleil A."/>
            <person name="Alvarado L."/>
            <person name="Chapman S.B."/>
            <person name="Gainer-Dewar J."/>
            <person name="Goldberg J."/>
            <person name="Griggs A."/>
            <person name="Gujja S."/>
            <person name="Hansen M."/>
            <person name="Howarth C."/>
            <person name="Imamovic A."/>
            <person name="Ireland A."/>
            <person name="Larimer J."/>
            <person name="McCowan C."/>
            <person name="Murphy C."/>
            <person name="Pearson M."/>
            <person name="Poon T.W."/>
            <person name="Priest M."/>
            <person name="Roberts A."/>
            <person name="Saif S."/>
            <person name="Shea T."/>
            <person name="Sykes S."/>
            <person name="Wortman J."/>
            <person name="Nusbaum C."/>
            <person name="Birren B."/>
        </authorList>
    </citation>
    <scope>NUCLEOTIDE SEQUENCE [LARGE SCALE GENOMIC DNA]</scope>
    <source>
        <strain evidence="2">CJ05E6</strain>
    </source>
</reference>
<dbReference type="EMBL" id="KI681012">
    <property type="protein sequence ID" value="ETL87798.1"/>
    <property type="molecule type" value="Genomic_DNA"/>
</dbReference>
<dbReference type="Proteomes" id="UP000054532">
    <property type="component" value="Unassembled WGS sequence"/>
</dbReference>
<evidence type="ECO:0000313" key="3">
    <source>
        <dbReference type="EMBL" id="ETL87798.1"/>
    </source>
</evidence>
<reference evidence="3" key="1">
    <citation type="submission" date="2013-11" db="EMBL/GenBank/DDBJ databases">
        <title>The Genome Sequence of Phytophthora parasitica CHvinca01.</title>
        <authorList>
            <consortium name="The Broad Institute Genomics Platform"/>
            <person name="Russ C."/>
            <person name="Tyler B."/>
            <person name="Panabieres F."/>
            <person name="Shan W."/>
            <person name="Tripathy S."/>
            <person name="Grunwald N."/>
            <person name="Machado M."/>
            <person name="Johnson C.S."/>
            <person name="Arredondo F."/>
            <person name="Hong C."/>
            <person name="Coffey M."/>
            <person name="Young S.K."/>
            <person name="Zeng Q."/>
            <person name="Gargeya S."/>
            <person name="Fitzgerald M."/>
            <person name="Abouelleil A."/>
            <person name="Alvarado L."/>
            <person name="Chapman S.B."/>
            <person name="Gainer-Dewar J."/>
            <person name="Goldberg J."/>
            <person name="Griggs A."/>
            <person name="Gujja S."/>
            <person name="Hansen M."/>
            <person name="Howarth C."/>
            <person name="Imamovic A."/>
            <person name="Ireland A."/>
            <person name="Larimer J."/>
            <person name="McCowan C."/>
            <person name="Murphy C."/>
            <person name="Pearson M."/>
            <person name="Poon T.W."/>
            <person name="Priest M."/>
            <person name="Roberts A."/>
            <person name="Saif S."/>
            <person name="Shea T."/>
            <person name="Sykes S."/>
            <person name="Wortman J."/>
            <person name="Nusbaum C."/>
            <person name="Birren B."/>
        </authorList>
    </citation>
    <scope>NUCLEOTIDE SEQUENCE [LARGE SCALE GENOMIC DNA]</scope>
    <source>
        <strain evidence="3">CHvinca01</strain>
    </source>
</reference>
<protein>
    <submittedName>
        <fullName evidence="4">Uncharacterized protein</fullName>
    </submittedName>
</protein>
<dbReference type="AlphaFoldDB" id="W2MZI0"/>
<dbReference type="VEuPathDB" id="FungiDB:PPTG_21348"/>
<accession>W2MZI0</accession>
<evidence type="ECO:0000313" key="1">
    <source>
        <dbReference type="EMBL" id="ETK81122.1"/>
    </source>
</evidence>
<dbReference type="Proteomes" id="UP000053864">
    <property type="component" value="Unassembled WGS sequence"/>
</dbReference>
<dbReference type="Proteomes" id="UP000054423">
    <property type="component" value="Unassembled WGS sequence"/>
</dbReference>
<proteinExistence type="predicted"/>
<gene>
    <name evidence="4" type="ORF">L914_13129</name>
    <name evidence="1" type="ORF">L915_13335</name>
    <name evidence="2" type="ORF">L916_13217</name>
    <name evidence="3" type="ORF">L917_13042</name>
</gene>
<name>W2MZI0_PHYNI</name>
<organism evidence="4">
    <name type="scientific">Phytophthora nicotianae</name>
    <name type="common">Potato buckeye rot agent</name>
    <name type="synonym">Phytophthora parasitica</name>
    <dbReference type="NCBI Taxonomy" id="4792"/>
    <lineage>
        <taxon>Eukaryota</taxon>
        <taxon>Sar</taxon>
        <taxon>Stramenopiles</taxon>
        <taxon>Oomycota</taxon>
        <taxon>Peronosporomycetes</taxon>
        <taxon>Peronosporales</taxon>
        <taxon>Peronosporaceae</taxon>
        <taxon>Phytophthora</taxon>
    </lineage>
</organism>
<sequence length="160" mass="17436">MSWSANHTLVLSTCGVILVTSLPAAYRRFSYFFRGLASSDSFSLVAAGFDVRASCTVQAEIELRSSGACSALLQGNAGCELLHLRGTSSTLVPGSPPGKQRDLRCLLRNQALSFTRIFLLRPGVMVVALSRSCDCVTICRCRLVTESERKYSTSAYKRQD</sequence>
<dbReference type="Proteomes" id="UP000053236">
    <property type="component" value="Unassembled WGS sequence"/>
</dbReference>
<dbReference type="EMBL" id="KI687582">
    <property type="protein sequence ID" value="ETK81122.1"/>
    <property type="molecule type" value="Genomic_DNA"/>
</dbReference>
<reference evidence="1" key="2">
    <citation type="submission" date="2013-11" db="EMBL/GenBank/DDBJ databases">
        <title>The Genome Sequence of Phytophthora parasitica CJ02B3.</title>
        <authorList>
            <consortium name="The Broad Institute Genomics Platform"/>
            <person name="Russ C."/>
            <person name="Tyler B."/>
            <person name="Panabieres F."/>
            <person name="Shan W."/>
            <person name="Tripathy S."/>
            <person name="Grunwald N."/>
            <person name="Machado M."/>
            <person name="Johnson C.S."/>
            <person name="Arredondo F."/>
            <person name="Hong C."/>
            <person name="Coffey M."/>
            <person name="Young S.K."/>
            <person name="Zeng Q."/>
            <person name="Gargeya S."/>
            <person name="Fitzgerald M."/>
            <person name="Abouelleil A."/>
            <person name="Alvarado L."/>
            <person name="Chapman S.B."/>
            <person name="Gainer-Dewar J."/>
            <person name="Goldberg J."/>
            <person name="Griggs A."/>
            <person name="Gujja S."/>
            <person name="Hansen M."/>
            <person name="Howarth C."/>
            <person name="Imamovic A."/>
            <person name="Ireland A."/>
            <person name="Larimer J."/>
            <person name="McCowan C."/>
            <person name="Murphy C."/>
            <person name="Pearson M."/>
            <person name="Poon T.W."/>
            <person name="Priest M."/>
            <person name="Roberts A."/>
            <person name="Saif S."/>
            <person name="Shea T."/>
            <person name="Sykes S."/>
            <person name="Wortman J."/>
            <person name="Nusbaum C."/>
            <person name="Birren B."/>
        </authorList>
    </citation>
    <scope>NUCLEOTIDE SEQUENCE [LARGE SCALE GENOMIC DNA]</scope>
    <source>
        <strain evidence="1">CJ02B3</strain>
    </source>
</reference>
<dbReference type="EMBL" id="KI674317">
    <property type="protein sequence ID" value="ETL34583.1"/>
    <property type="molecule type" value="Genomic_DNA"/>
</dbReference>
<evidence type="ECO:0000313" key="2">
    <source>
        <dbReference type="EMBL" id="ETL34583.1"/>
    </source>
</evidence>
<dbReference type="EMBL" id="KI694248">
    <property type="protein sequence ID" value="ETM41073.1"/>
    <property type="molecule type" value="Genomic_DNA"/>
</dbReference>